<sequence length="155" mass="18134">MAKEEQNMINYNKLKLAHEIAIKLDERCSIEVAFFRYGAPRYIFNAPNHNDSFSANAADVFLETLQKLTQPKPKYEIGHEIWMTNICGFLLEIYSAHITGYRFNNGQNEYTIDSCPNDFYILESELHPTREDLIDAQIKYWESLKPTTNYQQPTN</sequence>
<reference evidence="4" key="1">
    <citation type="submission" date="2020-05" db="EMBL/GenBank/DDBJ databases">
        <authorList>
            <person name="Chiriac C."/>
            <person name="Salcher M."/>
            <person name="Ghai R."/>
            <person name="Kavagutti S V."/>
        </authorList>
    </citation>
    <scope>NUCLEOTIDE SEQUENCE</scope>
</reference>
<protein>
    <submittedName>
        <fullName evidence="4">Uncharacterized protein</fullName>
    </submittedName>
</protein>
<dbReference type="EMBL" id="LR797494">
    <property type="protein sequence ID" value="CAB4220566.1"/>
    <property type="molecule type" value="Genomic_DNA"/>
</dbReference>
<gene>
    <name evidence="4" type="ORF">UFOVP1026_19</name>
    <name evidence="5" type="ORF">UFOVP1180_3</name>
    <name evidence="6" type="ORF">UFOVP1629_53</name>
    <name evidence="1" type="ORF">UFOVP527_9</name>
    <name evidence="2" type="ORF">UFOVP855_32</name>
    <name evidence="3" type="ORF">UFOVP954_42</name>
</gene>
<dbReference type="EMBL" id="LR796903">
    <property type="protein sequence ID" value="CAB4173601.1"/>
    <property type="molecule type" value="Genomic_DNA"/>
</dbReference>
<evidence type="ECO:0000313" key="1">
    <source>
        <dbReference type="EMBL" id="CAB4148465.1"/>
    </source>
</evidence>
<evidence type="ECO:0000313" key="5">
    <source>
        <dbReference type="EMBL" id="CAB4188240.1"/>
    </source>
</evidence>
<dbReference type="EMBL" id="LR797123">
    <property type="protein sequence ID" value="CAB4188240.1"/>
    <property type="molecule type" value="Genomic_DNA"/>
</dbReference>
<dbReference type="EMBL" id="LR796809">
    <property type="protein sequence ID" value="CAB4167605.1"/>
    <property type="molecule type" value="Genomic_DNA"/>
</dbReference>
<evidence type="ECO:0000313" key="3">
    <source>
        <dbReference type="EMBL" id="CAB4173601.1"/>
    </source>
</evidence>
<dbReference type="EMBL" id="LR796511">
    <property type="protein sequence ID" value="CAB4148465.1"/>
    <property type="molecule type" value="Genomic_DNA"/>
</dbReference>
<accession>A0A6J5Q653</accession>
<organism evidence="4">
    <name type="scientific">uncultured Caudovirales phage</name>
    <dbReference type="NCBI Taxonomy" id="2100421"/>
    <lineage>
        <taxon>Viruses</taxon>
        <taxon>Duplodnaviria</taxon>
        <taxon>Heunggongvirae</taxon>
        <taxon>Uroviricota</taxon>
        <taxon>Caudoviricetes</taxon>
        <taxon>Peduoviridae</taxon>
        <taxon>Maltschvirus</taxon>
        <taxon>Maltschvirus maltsch</taxon>
    </lineage>
</organism>
<dbReference type="EMBL" id="LR796975">
    <property type="protein sequence ID" value="CAB4178982.1"/>
    <property type="molecule type" value="Genomic_DNA"/>
</dbReference>
<evidence type="ECO:0000313" key="2">
    <source>
        <dbReference type="EMBL" id="CAB4167605.1"/>
    </source>
</evidence>
<evidence type="ECO:0000313" key="6">
    <source>
        <dbReference type="EMBL" id="CAB4220566.1"/>
    </source>
</evidence>
<proteinExistence type="predicted"/>
<evidence type="ECO:0000313" key="4">
    <source>
        <dbReference type="EMBL" id="CAB4178982.1"/>
    </source>
</evidence>
<name>A0A6J5Q653_9CAUD</name>